<comment type="similarity">
    <text evidence="2">Belongs to the transferase hexapeptide repeat family.</text>
</comment>
<dbReference type="GO" id="GO:0006535">
    <property type="term" value="P:cysteine biosynthetic process from serine"/>
    <property type="evidence" value="ECO:0007669"/>
    <property type="project" value="InterPro"/>
</dbReference>
<dbReference type="Pfam" id="PF06426">
    <property type="entry name" value="SATase_N"/>
    <property type="match status" value="1"/>
</dbReference>
<dbReference type="UniPathway" id="UPA00136">
    <property type="reaction ID" value="UER00199"/>
</dbReference>
<dbReference type="eggNOG" id="COG1045">
    <property type="taxonomic scope" value="Bacteria"/>
</dbReference>
<dbReference type="EC" id="2.3.1.30" evidence="3"/>
<evidence type="ECO:0000313" key="13">
    <source>
        <dbReference type="Proteomes" id="UP000030661"/>
    </source>
</evidence>
<dbReference type="InterPro" id="IPR011004">
    <property type="entry name" value="Trimer_LpxA-like_sf"/>
</dbReference>
<dbReference type="EMBL" id="DF820466">
    <property type="protein sequence ID" value="GAK57730.1"/>
    <property type="molecule type" value="Genomic_DNA"/>
</dbReference>
<evidence type="ECO:0000256" key="8">
    <source>
        <dbReference type="ARBA" id="ARBA00022737"/>
    </source>
</evidence>
<dbReference type="InterPro" id="IPR018357">
    <property type="entry name" value="Hexapep_transf_CS"/>
</dbReference>
<organism evidence="12">
    <name type="scientific">Vecturithrix granuli</name>
    <dbReference type="NCBI Taxonomy" id="1499967"/>
    <lineage>
        <taxon>Bacteria</taxon>
        <taxon>Candidatus Moduliflexota</taxon>
        <taxon>Candidatus Vecturitrichia</taxon>
        <taxon>Candidatus Vecturitrichales</taxon>
        <taxon>Candidatus Vecturitrichaceae</taxon>
        <taxon>Candidatus Vecturithrix</taxon>
    </lineage>
</organism>
<evidence type="ECO:0000259" key="11">
    <source>
        <dbReference type="Pfam" id="PF06426"/>
    </source>
</evidence>
<dbReference type="Gene3D" id="1.10.3130.10">
    <property type="entry name" value="serine acetyltransferase, domain 1"/>
    <property type="match status" value="1"/>
</dbReference>
<sequence length="247" mass="27348">MFARIREDIQTVFTKDPAARSLIEVLLCYPGLHALWLHRIAHFFWQKKWLLLGRLISHLSRFFTGIEIHPGATIGRRFFIDHGMGVVIGETTEIGDDVLMYQGVVLGGTSLEKKKRHPTLHNNVVVGAGATILGAIRIGVRALVGAGSVVIHDVPPGATVVGVPGRISKGGTSRKMEILEHGNLPDPIADALRFVLEEQENIEERIAKVESREGILTDIDQYLKKRKQEIIEEFAPISQEFHSGDGI</sequence>
<evidence type="ECO:0000256" key="6">
    <source>
        <dbReference type="ARBA" id="ARBA00022605"/>
    </source>
</evidence>
<dbReference type="Proteomes" id="UP000030661">
    <property type="component" value="Unassembled WGS sequence"/>
</dbReference>
<comment type="catalytic activity">
    <reaction evidence="10">
        <text>L-serine + acetyl-CoA = O-acetyl-L-serine + CoA</text>
        <dbReference type="Rhea" id="RHEA:24560"/>
        <dbReference type="ChEBI" id="CHEBI:33384"/>
        <dbReference type="ChEBI" id="CHEBI:57287"/>
        <dbReference type="ChEBI" id="CHEBI:57288"/>
        <dbReference type="ChEBI" id="CHEBI:58340"/>
        <dbReference type="EC" id="2.3.1.30"/>
    </reaction>
</comment>
<evidence type="ECO:0000256" key="7">
    <source>
        <dbReference type="ARBA" id="ARBA00022679"/>
    </source>
</evidence>
<name>A0A081BZH5_VECG1</name>
<evidence type="ECO:0000256" key="1">
    <source>
        <dbReference type="ARBA" id="ARBA00004496"/>
    </source>
</evidence>
<keyword evidence="7 12" id="KW-0808">Transferase</keyword>
<keyword evidence="8" id="KW-0677">Repeat</keyword>
<dbReference type="SUPFAM" id="SSF51161">
    <property type="entry name" value="Trimeric LpxA-like enzymes"/>
    <property type="match status" value="1"/>
</dbReference>
<dbReference type="PANTHER" id="PTHR42811">
    <property type="entry name" value="SERINE ACETYLTRANSFERASE"/>
    <property type="match status" value="1"/>
</dbReference>
<dbReference type="NCBIfam" id="NF041874">
    <property type="entry name" value="EPS_EpsC"/>
    <property type="match status" value="1"/>
</dbReference>
<dbReference type="NCBIfam" id="TIGR01172">
    <property type="entry name" value="cysE"/>
    <property type="match status" value="1"/>
</dbReference>
<dbReference type="InterPro" id="IPR045304">
    <property type="entry name" value="LbH_SAT"/>
</dbReference>
<dbReference type="FunFam" id="1.10.3130.10:FF:000002">
    <property type="entry name" value="Serine acetyltransferase"/>
    <property type="match status" value="1"/>
</dbReference>
<dbReference type="FunFam" id="2.160.10.10:FF:000007">
    <property type="entry name" value="Serine acetyltransferase"/>
    <property type="match status" value="1"/>
</dbReference>
<dbReference type="CDD" id="cd03354">
    <property type="entry name" value="LbH_SAT"/>
    <property type="match status" value="1"/>
</dbReference>
<evidence type="ECO:0000313" key="12">
    <source>
        <dbReference type="EMBL" id="GAK57730.1"/>
    </source>
</evidence>
<evidence type="ECO:0000256" key="5">
    <source>
        <dbReference type="ARBA" id="ARBA00022490"/>
    </source>
</evidence>
<keyword evidence="5" id="KW-0963">Cytoplasm</keyword>
<dbReference type="InterPro" id="IPR053376">
    <property type="entry name" value="Serine_acetyltransferase"/>
</dbReference>
<dbReference type="InterPro" id="IPR042122">
    <property type="entry name" value="Ser_AcTrfase_N_sf"/>
</dbReference>
<proteinExistence type="inferred from homology"/>
<keyword evidence="9" id="KW-0012">Acyltransferase</keyword>
<dbReference type="AlphaFoldDB" id="A0A081BZH5"/>
<protein>
    <recommendedName>
        <fullName evidence="4">Serine acetyltransferase</fullName>
        <ecNumber evidence="3">2.3.1.30</ecNumber>
    </recommendedName>
</protein>
<keyword evidence="6" id="KW-0028">Amino-acid biosynthesis</keyword>
<accession>A0A081BZH5</accession>
<dbReference type="PROSITE" id="PS00101">
    <property type="entry name" value="HEXAPEP_TRANSFERASES"/>
    <property type="match status" value="1"/>
</dbReference>
<keyword evidence="13" id="KW-1185">Reference proteome</keyword>
<evidence type="ECO:0000256" key="4">
    <source>
        <dbReference type="ARBA" id="ARBA00018522"/>
    </source>
</evidence>
<reference evidence="12" key="1">
    <citation type="journal article" date="2015" name="PeerJ">
        <title>First genomic representation of candidate bacterial phylum KSB3 points to enhanced environmental sensing as a trigger of wastewater bulking.</title>
        <authorList>
            <person name="Sekiguchi Y."/>
            <person name="Ohashi A."/>
            <person name="Parks D.H."/>
            <person name="Yamauchi T."/>
            <person name="Tyson G.W."/>
            <person name="Hugenholtz P."/>
        </authorList>
    </citation>
    <scope>NUCLEOTIDE SEQUENCE [LARGE SCALE GENOMIC DNA]</scope>
</reference>
<dbReference type="InterPro" id="IPR005881">
    <property type="entry name" value="Ser_O-AcTrfase"/>
</dbReference>
<comment type="subcellular location">
    <subcellularLocation>
        <location evidence="1">Cytoplasm</location>
    </subcellularLocation>
</comment>
<dbReference type="STRING" id="1499967.U27_04697"/>
<dbReference type="GO" id="GO:0005737">
    <property type="term" value="C:cytoplasm"/>
    <property type="evidence" value="ECO:0007669"/>
    <property type="project" value="UniProtKB-SubCell"/>
</dbReference>
<evidence type="ECO:0000256" key="3">
    <source>
        <dbReference type="ARBA" id="ARBA00013266"/>
    </source>
</evidence>
<evidence type="ECO:0000256" key="2">
    <source>
        <dbReference type="ARBA" id="ARBA00007274"/>
    </source>
</evidence>
<evidence type="ECO:0000256" key="10">
    <source>
        <dbReference type="ARBA" id="ARBA00049486"/>
    </source>
</evidence>
<dbReference type="Gene3D" id="2.160.10.10">
    <property type="entry name" value="Hexapeptide repeat proteins"/>
    <property type="match status" value="1"/>
</dbReference>
<dbReference type="GO" id="GO:0009001">
    <property type="term" value="F:serine O-acetyltransferase activity"/>
    <property type="evidence" value="ECO:0007669"/>
    <property type="project" value="UniProtKB-EC"/>
</dbReference>
<evidence type="ECO:0000256" key="9">
    <source>
        <dbReference type="ARBA" id="ARBA00023315"/>
    </source>
</evidence>
<feature type="domain" description="Serine acetyltransferase N-terminal" evidence="11">
    <location>
        <begin position="3"/>
        <end position="35"/>
    </location>
</feature>
<gene>
    <name evidence="12" type="ORF">U27_04697</name>
</gene>
<dbReference type="HOGENOM" id="CLU_051638_10_0_0"/>
<dbReference type="InterPro" id="IPR010493">
    <property type="entry name" value="Ser_AcTrfase_N"/>
</dbReference>